<keyword evidence="4" id="KW-0865">Zymogen</keyword>
<dbReference type="KEGG" id="mmab:HQ865_16290"/>
<evidence type="ECO:0000313" key="8">
    <source>
        <dbReference type="EMBL" id="QKJ31250.1"/>
    </source>
</evidence>
<dbReference type="GO" id="GO:0046872">
    <property type="term" value="F:metal ion binding"/>
    <property type="evidence" value="ECO:0007669"/>
    <property type="project" value="UniProtKB-KW"/>
</dbReference>
<organism evidence="8 9">
    <name type="scientific">Mucilaginibacter mali</name>
    <dbReference type="NCBI Taxonomy" id="2740462"/>
    <lineage>
        <taxon>Bacteria</taxon>
        <taxon>Pseudomonadati</taxon>
        <taxon>Bacteroidota</taxon>
        <taxon>Sphingobacteriia</taxon>
        <taxon>Sphingobacteriales</taxon>
        <taxon>Sphingobacteriaceae</taxon>
        <taxon>Mucilaginibacter</taxon>
    </lineage>
</organism>
<dbReference type="Pfam" id="PF01804">
    <property type="entry name" value="Penicil_amidase"/>
    <property type="match status" value="1"/>
</dbReference>
<keyword evidence="6" id="KW-0479">Metal-binding</keyword>
<feature type="binding site" evidence="6">
    <location>
        <position position="277"/>
    </location>
    <ligand>
        <name>Ca(2+)</name>
        <dbReference type="ChEBI" id="CHEBI:29108"/>
    </ligand>
</feature>
<feature type="binding site" evidence="6">
    <location>
        <position position="280"/>
    </location>
    <ligand>
        <name>Ca(2+)</name>
        <dbReference type="ChEBI" id="CHEBI:29108"/>
    </ligand>
</feature>
<dbReference type="PANTHER" id="PTHR34218">
    <property type="entry name" value="PEPTIDASE S45 PENICILLIN AMIDASE"/>
    <property type="match status" value="1"/>
</dbReference>
<dbReference type="SUPFAM" id="SSF56235">
    <property type="entry name" value="N-terminal nucleophile aminohydrolases (Ntn hydrolases)"/>
    <property type="match status" value="1"/>
</dbReference>
<evidence type="ECO:0000256" key="2">
    <source>
        <dbReference type="ARBA" id="ARBA00022729"/>
    </source>
</evidence>
<dbReference type="InterPro" id="IPR029055">
    <property type="entry name" value="Ntn_hydrolases_N"/>
</dbReference>
<comment type="similarity">
    <text evidence="1">Belongs to the peptidase S45 family.</text>
</comment>
<feature type="chain" id="PRO_5028799660" evidence="7">
    <location>
        <begin position="20"/>
        <end position="730"/>
    </location>
</feature>
<dbReference type="RefSeq" id="WP_173415915.1">
    <property type="nucleotide sequence ID" value="NZ_CP054139.1"/>
</dbReference>
<protein>
    <submittedName>
        <fullName evidence="8">Penicillin acylase family protein</fullName>
    </submittedName>
</protein>
<evidence type="ECO:0000256" key="4">
    <source>
        <dbReference type="ARBA" id="ARBA00023145"/>
    </source>
</evidence>
<keyword evidence="3" id="KW-0378">Hydrolase</keyword>
<dbReference type="PANTHER" id="PTHR34218:SF3">
    <property type="entry name" value="ACYL-HOMOSERINE LACTONE ACYLASE PVDQ"/>
    <property type="match status" value="1"/>
</dbReference>
<feature type="active site" description="Nucleophile" evidence="5">
    <location>
        <position position="207"/>
    </location>
</feature>
<dbReference type="EMBL" id="CP054139">
    <property type="protein sequence ID" value="QKJ31250.1"/>
    <property type="molecule type" value="Genomic_DNA"/>
</dbReference>
<dbReference type="GO" id="GO:0016811">
    <property type="term" value="F:hydrolase activity, acting on carbon-nitrogen (but not peptide) bonds, in linear amides"/>
    <property type="evidence" value="ECO:0007669"/>
    <property type="project" value="InterPro"/>
</dbReference>
<sequence length="730" mass="82120">MKKQLLAIAALVLPFVVSAQKATPKEIARYQQQAKAVTIIRDNYGVPHIYAQTDAQVVFGLMYSQCEDNFKGIERNYLYQLGRQAEVDGESNLYTDVQLQMIADSADAIKDYKASPVWFKKLMDAFADGINYYLYKHPEVKPLVFKHFEPWYALMFTDGSVSATVTGGLNLSETARFYGQPGMDMGKLKLPKPKTLQEELDEREIGSNGFAVSPKLSASKHAMLYINPHVPFYFRSEVQLVSKEGLNVYGACTWGQFFVYQGFNQHCGWMHTSSNADVGDLYAEKVTKKDGKWYYEYNGEQKPVTERKLTINVKQGDKLVPKTFTGYFTHHGPVLGARNGKWLALRNDNRSYPALLESWLITKANTFAEYKLAMDIGHNATNNTVYADDQGNIAFWYGNFMPKRDPKLDWTQPVDGSTSATEWQGLHKQSEIVHVFNPSTGWIENCNSTPFSSAGVASPDKTKYPAYMAPDGENYRAVNAIRMFGNVKSLGMDDLIKLGYDKYLTAFDVLLPPLFKAYDAAPDSTKAMLKEPVQILRDWDRRSAVNSVATTLGFEWGSSLMRLLPRAKSSEDGTYQTARTEAMIKAATPKQLLDDLASVVKSLQSRYGDWKVQWGDINRYQRPADGMFNDNAPSIPVGQVSSLFGQLPSFVSRPMNGTKKRYGYSGNSFIAAIEFGPKIKAKSIMTGGQSFDPKSKNFTDQTEGYINGQFKDVLFYKADVLKHVQRTYHP</sequence>
<dbReference type="InterPro" id="IPR002692">
    <property type="entry name" value="S45"/>
</dbReference>
<dbReference type="Gene3D" id="1.10.1400.10">
    <property type="match status" value="1"/>
</dbReference>
<dbReference type="PIRSF" id="PIRSF001227">
    <property type="entry name" value="Pen_acylase"/>
    <property type="match status" value="1"/>
</dbReference>
<dbReference type="AlphaFoldDB" id="A0A7D4QLG7"/>
<reference evidence="8 9" key="1">
    <citation type="submission" date="2020-05" db="EMBL/GenBank/DDBJ databases">
        <title>Mucilaginibacter mali sp. nov.</title>
        <authorList>
            <person name="Kim H.S."/>
            <person name="Lee K.C."/>
            <person name="Suh M.K."/>
            <person name="Kim J.-S."/>
            <person name="Han K.-I."/>
            <person name="Eom M.K."/>
            <person name="Shin Y.K."/>
            <person name="Lee J.-S."/>
        </authorList>
    </citation>
    <scope>NUCLEOTIDE SEQUENCE [LARGE SCALE GENOMIC DNA]</scope>
    <source>
        <strain evidence="8 9">G2-14</strain>
    </source>
</reference>
<dbReference type="Gene3D" id="2.30.120.10">
    <property type="match status" value="1"/>
</dbReference>
<gene>
    <name evidence="8" type="ORF">HQ865_16290</name>
</gene>
<dbReference type="Gene3D" id="1.10.439.10">
    <property type="entry name" value="Penicillin Amidohydrolase, domain 1"/>
    <property type="match status" value="1"/>
</dbReference>
<accession>A0A7D4QLG7</accession>
<dbReference type="Proteomes" id="UP000505355">
    <property type="component" value="Chromosome"/>
</dbReference>
<comment type="cofactor">
    <cofactor evidence="6">
        <name>Ca(2+)</name>
        <dbReference type="ChEBI" id="CHEBI:29108"/>
    </cofactor>
    <text evidence="6">Binds 1 Ca(2+) ion per dimer.</text>
</comment>
<evidence type="ECO:0000256" key="5">
    <source>
        <dbReference type="PIRSR" id="PIRSR001227-1"/>
    </source>
</evidence>
<dbReference type="InterPro" id="IPR023343">
    <property type="entry name" value="Penicillin_amidase_dom1"/>
</dbReference>
<evidence type="ECO:0000313" key="9">
    <source>
        <dbReference type="Proteomes" id="UP000505355"/>
    </source>
</evidence>
<dbReference type="Gene3D" id="3.60.20.10">
    <property type="entry name" value="Glutamine Phosphoribosylpyrophosphate, subunit 1, domain 1"/>
    <property type="match status" value="1"/>
</dbReference>
<dbReference type="InterPro" id="IPR043146">
    <property type="entry name" value="Penicillin_amidase_N_B-knob"/>
</dbReference>
<name>A0A7D4QLG7_9SPHI</name>
<dbReference type="InterPro" id="IPR043147">
    <property type="entry name" value="Penicillin_amidase_A-knob"/>
</dbReference>
<evidence type="ECO:0000256" key="6">
    <source>
        <dbReference type="PIRSR" id="PIRSR001227-2"/>
    </source>
</evidence>
<feature type="signal peptide" evidence="7">
    <location>
        <begin position="1"/>
        <end position="19"/>
    </location>
</feature>
<evidence type="ECO:0000256" key="3">
    <source>
        <dbReference type="ARBA" id="ARBA00022801"/>
    </source>
</evidence>
<keyword evidence="9" id="KW-1185">Reference proteome</keyword>
<proteinExistence type="inferred from homology"/>
<keyword evidence="6" id="KW-0106">Calcium</keyword>
<evidence type="ECO:0000256" key="1">
    <source>
        <dbReference type="ARBA" id="ARBA00006586"/>
    </source>
</evidence>
<evidence type="ECO:0000256" key="7">
    <source>
        <dbReference type="SAM" id="SignalP"/>
    </source>
</evidence>
<dbReference type="GO" id="GO:0017000">
    <property type="term" value="P:antibiotic biosynthetic process"/>
    <property type="evidence" value="ECO:0007669"/>
    <property type="project" value="InterPro"/>
</dbReference>
<keyword evidence="2 7" id="KW-0732">Signal</keyword>
<dbReference type="InterPro" id="IPR014395">
    <property type="entry name" value="Pen/GL7ACA/AHL_acylase"/>
</dbReference>